<dbReference type="PROSITE" id="PS50192">
    <property type="entry name" value="T_SNARE"/>
    <property type="match status" value="1"/>
</dbReference>
<evidence type="ECO:0000256" key="3">
    <source>
        <dbReference type="ARBA" id="ARBA00022927"/>
    </source>
</evidence>
<dbReference type="PROSITE" id="PS00914">
    <property type="entry name" value="SYNTAXIN"/>
    <property type="match status" value="1"/>
</dbReference>
<sequence>MQDPFFIVQKEVNDTVGSTEFAAREKYSEVLDTSNAWLSPAQLQGVQSRLNQLRSLPPTHGNRKALQTELEDDCRSVEYMLNEIERSLDAAEADPARFKLSQADLAERRKWALASQRQTSSLQTSIASARAASEAGPKLTASSKLAAAVHDENDRFIHSESQRQQQLLRQQDDDLDMLGDHVVRIGELGREMGQELHLQGQLLDEFDEELDGTTTRLAAAQKKVQAVLDRAGSRGQLAIIGVLIVLLVLLVILAIS</sequence>
<dbReference type="GO" id="GO:0031201">
    <property type="term" value="C:SNARE complex"/>
    <property type="evidence" value="ECO:0007669"/>
    <property type="project" value="TreeGrafter"/>
</dbReference>
<comment type="caution">
    <text evidence="7">The sequence shown here is derived from an EMBL/GenBank/DDBJ whole genome shotgun (WGS) entry which is preliminary data.</text>
</comment>
<dbReference type="PANTHER" id="PTHR19957:SF224">
    <property type="entry name" value="HL02043P"/>
    <property type="match status" value="1"/>
</dbReference>
<dbReference type="InterPro" id="IPR010989">
    <property type="entry name" value="SNARE"/>
</dbReference>
<dbReference type="Pfam" id="PF09177">
    <property type="entry name" value="STX6_10_61_N"/>
    <property type="match status" value="1"/>
</dbReference>
<organism evidence="7 8">
    <name type="scientific">Prototheca wickerhamii</name>
    <dbReference type="NCBI Taxonomy" id="3111"/>
    <lineage>
        <taxon>Eukaryota</taxon>
        <taxon>Viridiplantae</taxon>
        <taxon>Chlorophyta</taxon>
        <taxon>core chlorophytes</taxon>
        <taxon>Trebouxiophyceae</taxon>
        <taxon>Chlorellales</taxon>
        <taxon>Chlorellaceae</taxon>
        <taxon>Prototheca</taxon>
    </lineage>
</organism>
<dbReference type="Proteomes" id="UP001255856">
    <property type="component" value="Unassembled WGS sequence"/>
</dbReference>
<dbReference type="InterPro" id="IPR006012">
    <property type="entry name" value="Syntaxin/epimorphin_CS"/>
</dbReference>
<dbReference type="SUPFAM" id="SSF58038">
    <property type="entry name" value="SNARE fusion complex"/>
    <property type="match status" value="1"/>
</dbReference>
<dbReference type="AlphaFoldDB" id="A0AAD9IIC3"/>
<evidence type="ECO:0000256" key="4">
    <source>
        <dbReference type="ARBA" id="ARBA00023034"/>
    </source>
</evidence>
<keyword evidence="4" id="KW-0333">Golgi apparatus</keyword>
<dbReference type="GO" id="GO:0048193">
    <property type="term" value="P:Golgi vesicle transport"/>
    <property type="evidence" value="ECO:0007669"/>
    <property type="project" value="InterPro"/>
</dbReference>
<keyword evidence="8" id="KW-1185">Reference proteome</keyword>
<keyword evidence="5" id="KW-0812">Transmembrane</keyword>
<dbReference type="GO" id="GO:0048278">
    <property type="term" value="P:vesicle docking"/>
    <property type="evidence" value="ECO:0007669"/>
    <property type="project" value="TreeGrafter"/>
</dbReference>
<dbReference type="Gene3D" id="1.20.5.110">
    <property type="match status" value="1"/>
</dbReference>
<dbReference type="EMBL" id="JASFZW010000003">
    <property type="protein sequence ID" value="KAK2079054.1"/>
    <property type="molecule type" value="Genomic_DNA"/>
</dbReference>
<gene>
    <name evidence="7" type="ORF">QBZ16_002744</name>
</gene>
<comment type="similarity">
    <text evidence="2">Belongs to the syntaxin family.</text>
</comment>
<dbReference type="GO" id="GO:0000149">
    <property type="term" value="F:SNARE binding"/>
    <property type="evidence" value="ECO:0007669"/>
    <property type="project" value="TreeGrafter"/>
</dbReference>
<evidence type="ECO:0000256" key="1">
    <source>
        <dbReference type="ARBA" id="ARBA00004409"/>
    </source>
</evidence>
<dbReference type="InterPro" id="IPR015260">
    <property type="entry name" value="Syntaxin-6/10/61_N"/>
</dbReference>
<dbReference type="PANTHER" id="PTHR19957">
    <property type="entry name" value="SYNTAXIN"/>
    <property type="match status" value="1"/>
</dbReference>
<evidence type="ECO:0000313" key="7">
    <source>
        <dbReference type="EMBL" id="KAK2079054.1"/>
    </source>
</evidence>
<name>A0AAD9IIC3_PROWI</name>
<proteinExistence type="inferred from homology"/>
<feature type="domain" description="T-SNARE coiled-coil homology" evidence="6">
    <location>
        <begin position="165"/>
        <end position="227"/>
    </location>
</feature>
<evidence type="ECO:0000256" key="5">
    <source>
        <dbReference type="SAM" id="Phobius"/>
    </source>
</evidence>
<dbReference type="GO" id="GO:0006886">
    <property type="term" value="P:intracellular protein transport"/>
    <property type="evidence" value="ECO:0007669"/>
    <property type="project" value="InterPro"/>
</dbReference>
<comment type="subcellular location">
    <subcellularLocation>
        <location evidence="1">Golgi apparatus membrane</location>
        <topology evidence="1">Single-pass type IV membrane protein</topology>
    </subcellularLocation>
</comment>
<dbReference type="InterPro" id="IPR045242">
    <property type="entry name" value="Syntaxin"/>
</dbReference>
<accession>A0AAD9IIC3</accession>
<dbReference type="SUPFAM" id="SSF47661">
    <property type="entry name" value="t-snare proteins"/>
    <property type="match status" value="1"/>
</dbReference>
<evidence type="ECO:0000259" key="6">
    <source>
        <dbReference type="PROSITE" id="PS50192"/>
    </source>
</evidence>
<dbReference type="SMART" id="SM00397">
    <property type="entry name" value="t_SNARE"/>
    <property type="match status" value="1"/>
</dbReference>
<dbReference type="GO" id="GO:0005484">
    <property type="term" value="F:SNAP receptor activity"/>
    <property type="evidence" value="ECO:0007669"/>
    <property type="project" value="InterPro"/>
</dbReference>
<reference evidence="7" key="1">
    <citation type="submission" date="2021-01" db="EMBL/GenBank/DDBJ databases">
        <authorList>
            <person name="Eckstrom K.M.E."/>
        </authorList>
    </citation>
    <scope>NUCLEOTIDE SEQUENCE</scope>
    <source>
        <strain evidence="7">UVCC 0001</strain>
    </source>
</reference>
<evidence type="ECO:0000313" key="8">
    <source>
        <dbReference type="Proteomes" id="UP001255856"/>
    </source>
</evidence>
<dbReference type="GO" id="GO:0000139">
    <property type="term" value="C:Golgi membrane"/>
    <property type="evidence" value="ECO:0007669"/>
    <property type="project" value="UniProtKB-SubCell"/>
</dbReference>
<keyword evidence="3" id="KW-0813">Transport</keyword>
<evidence type="ECO:0000256" key="2">
    <source>
        <dbReference type="ARBA" id="ARBA00009063"/>
    </source>
</evidence>
<keyword evidence="5" id="KW-1133">Transmembrane helix</keyword>
<dbReference type="GO" id="GO:0005802">
    <property type="term" value="C:trans-Golgi network"/>
    <property type="evidence" value="ECO:0007669"/>
    <property type="project" value="UniProtKB-ARBA"/>
</dbReference>
<protein>
    <recommendedName>
        <fullName evidence="6">t-SNARE coiled-coil homology domain-containing protein</fullName>
    </recommendedName>
</protein>
<dbReference type="GO" id="GO:0006906">
    <property type="term" value="P:vesicle fusion"/>
    <property type="evidence" value="ECO:0007669"/>
    <property type="project" value="TreeGrafter"/>
</dbReference>
<keyword evidence="5" id="KW-0472">Membrane</keyword>
<feature type="transmembrane region" description="Helical" evidence="5">
    <location>
        <begin position="237"/>
        <end position="255"/>
    </location>
</feature>
<dbReference type="CDD" id="cd15841">
    <property type="entry name" value="SNARE_Qc"/>
    <property type="match status" value="1"/>
</dbReference>
<keyword evidence="3" id="KW-0653">Protein transport</keyword>
<dbReference type="Pfam" id="PF05739">
    <property type="entry name" value="SNARE"/>
    <property type="match status" value="1"/>
</dbReference>
<dbReference type="InterPro" id="IPR000727">
    <property type="entry name" value="T_SNARE_dom"/>
</dbReference>
<dbReference type="Gene3D" id="1.20.58.90">
    <property type="match status" value="1"/>
</dbReference>